<dbReference type="InterPro" id="IPR002893">
    <property type="entry name" value="Znf_MYND"/>
</dbReference>
<dbReference type="PROSITE" id="PS01360">
    <property type="entry name" value="ZF_MYND_1"/>
    <property type="match status" value="1"/>
</dbReference>
<dbReference type="InterPro" id="IPR002048">
    <property type="entry name" value="EF_hand_dom"/>
</dbReference>
<evidence type="ECO:0000313" key="8">
    <source>
        <dbReference type="EMBL" id="OQR90443.1"/>
    </source>
</evidence>
<reference evidence="8 9" key="1">
    <citation type="journal article" date="2014" name="Genome Biol. Evol.">
        <title>The secreted proteins of Achlya hypogyna and Thraustotheca clavata identify the ancestral oomycete secretome and reveal gene acquisitions by horizontal gene transfer.</title>
        <authorList>
            <person name="Misner I."/>
            <person name="Blouin N."/>
            <person name="Leonard G."/>
            <person name="Richards T.A."/>
            <person name="Lane C.E."/>
        </authorList>
    </citation>
    <scope>NUCLEOTIDE SEQUENCE [LARGE SCALE GENOMIC DNA]</scope>
    <source>
        <strain evidence="8 9">ATCC 48635</strain>
    </source>
</reference>
<gene>
    <name evidence="8" type="ORF">ACHHYP_05507</name>
</gene>
<dbReference type="PROSITE" id="PS50222">
    <property type="entry name" value="EF_HAND_2"/>
    <property type="match status" value="1"/>
</dbReference>
<dbReference type="SUPFAM" id="SSF144232">
    <property type="entry name" value="HIT/MYND zinc finger-like"/>
    <property type="match status" value="1"/>
</dbReference>
<name>A0A1V9YXT4_ACHHY</name>
<dbReference type="Pfam" id="PF01753">
    <property type="entry name" value="zf-MYND"/>
    <property type="match status" value="1"/>
</dbReference>
<keyword evidence="3" id="KW-0862">Zinc</keyword>
<feature type="compositionally biased region" description="Pro residues" evidence="5">
    <location>
        <begin position="421"/>
        <end position="432"/>
    </location>
</feature>
<feature type="domain" description="MYND-type" evidence="7">
    <location>
        <begin position="3"/>
        <end position="41"/>
    </location>
</feature>
<keyword evidence="2 4" id="KW-0863">Zinc-finger</keyword>
<accession>A0A1V9YXT4</accession>
<evidence type="ECO:0000256" key="3">
    <source>
        <dbReference type="ARBA" id="ARBA00022833"/>
    </source>
</evidence>
<evidence type="ECO:0000256" key="1">
    <source>
        <dbReference type="ARBA" id="ARBA00022723"/>
    </source>
</evidence>
<dbReference type="PROSITE" id="PS00018">
    <property type="entry name" value="EF_HAND_1"/>
    <property type="match status" value="1"/>
</dbReference>
<sequence length="659" mass="74184">MRCAVCKKDQASKQCSRCARASYCSRECQVRHWNAGHKKVCAAKPLVLFEPEAGLPPLYPGPPSWLKNPVAFIESVGDVPYLPALAQEYVDTRDRARYERYLRHYYKRLACGLATPIPFRDHVENFRQVGFDLETRRPAGVKDEGLWTYEVLTSVLGMPELVPKGLLPDLPYLIPRCSVCRSECTSECACGTNFCSRDCQRKAGKRHIRSCDAKCHQYAYATQLTAKYWQLRGQKVRLNVMSNSYGTAMTAEAKPASMFSMIQRMSAQDEEATAPDGEPENDKLAYIRDNPTLAEILDKWWLSCLTLLDGDHNGTIERDEYVSLYRRLVFGTSRVYGKKAKLSDNIDALIEEDWQRDSGGLLSMDKDRFCISIYELAEIWARGQKVKALVAYLTQLHEYVFVMYTDEKTKAKKTPRSTPKPKTPATPKPKTPQTPVTPEVLVLDPPVVTTTPQSRKSSLIVAPPVVQEIEASMPSIPMPEPQPPAAETPLEAKSYNSERIEACQKLLQPLTRISEIAWLRCTAREAEGLISDALITALEITELGEQVCGKMRLAITSAETAHIQDLTVYVDDAERDVHLYIALVTELARDKHPPKATPAPLKTKTKRKPATAPTHHELCFGKHTISYDLPSMQTFAQRVAPSYTAYTRARPSTYYPKQQ</sequence>
<dbReference type="EMBL" id="JNBR01000626">
    <property type="protein sequence ID" value="OQR90443.1"/>
    <property type="molecule type" value="Genomic_DNA"/>
</dbReference>
<comment type="caution">
    <text evidence="8">The sequence shown here is derived from an EMBL/GenBank/DDBJ whole genome shotgun (WGS) entry which is preliminary data.</text>
</comment>
<dbReference type="Proteomes" id="UP000243579">
    <property type="component" value="Unassembled WGS sequence"/>
</dbReference>
<evidence type="ECO:0000313" key="9">
    <source>
        <dbReference type="Proteomes" id="UP000243579"/>
    </source>
</evidence>
<proteinExistence type="predicted"/>
<keyword evidence="1" id="KW-0479">Metal-binding</keyword>
<dbReference type="GO" id="GO:0005509">
    <property type="term" value="F:calcium ion binding"/>
    <property type="evidence" value="ECO:0007669"/>
    <property type="project" value="InterPro"/>
</dbReference>
<feature type="region of interest" description="Disordered" evidence="5">
    <location>
        <begin position="591"/>
        <end position="613"/>
    </location>
</feature>
<evidence type="ECO:0000256" key="2">
    <source>
        <dbReference type="ARBA" id="ARBA00022771"/>
    </source>
</evidence>
<organism evidence="8 9">
    <name type="scientific">Achlya hypogyna</name>
    <name type="common">Oomycete</name>
    <name type="synonym">Protoachlya hypogyna</name>
    <dbReference type="NCBI Taxonomy" id="1202772"/>
    <lineage>
        <taxon>Eukaryota</taxon>
        <taxon>Sar</taxon>
        <taxon>Stramenopiles</taxon>
        <taxon>Oomycota</taxon>
        <taxon>Saprolegniomycetes</taxon>
        <taxon>Saprolegniales</taxon>
        <taxon>Achlyaceae</taxon>
        <taxon>Achlya</taxon>
    </lineage>
</organism>
<protein>
    <recommendedName>
        <fullName evidence="10">MYND-type domain-containing protein</fullName>
    </recommendedName>
</protein>
<evidence type="ECO:0000256" key="4">
    <source>
        <dbReference type="PROSITE-ProRule" id="PRU00134"/>
    </source>
</evidence>
<dbReference type="STRING" id="1202772.A0A1V9YXT4"/>
<evidence type="ECO:0000259" key="6">
    <source>
        <dbReference type="PROSITE" id="PS50222"/>
    </source>
</evidence>
<feature type="domain" description="EF-hand" evidence="6">
    <location>
        <begin position="296"/>
        <end position="331"/>
    </location>
</feature>
<keyword evidence="9" id="KW-1185">Reference proteome</keyword>
<feature type="region of interest" description="Disordered" evidence="5">
    <location>
        <begin position="410"/>
        <end position="438"/>
    </location>
</feature>
<evidence type="ECO:0008006" key="10">
    <source>
        <dbReference type="Google" id="ProtNLM"/>
    </source>
</evidence>
<evidence type="ECO:0000256" key="5">
    <source>
        <dbReference type="SAM" id="MobiDB-lite"/>
    </source>
</evidence>
<dbReference type="AlphaFoldDB" id="A0A1V9YXT4"/>
<evidence type="ECO:0000259" key="7">
    <source>
        <dbReference type="PROSITE" id="PS50865"/>
    </source>
</evidence>
<dbReference type="Gene3D" id="6.10.140.2220">
    <property type="match status" value="1"/>
</dbReference>
<dbReference type="GO" id="GO:0008270">
    <property type="term" value="F:zinc ion binding"/>
    <property type="evidence" value="ECO:0007669"/>
    <property type="project" value="UniProtKB-KW"/>
</dbReference>
<dbReference type="OrthoDB" id="58233at2759"/>
<dbReference type="PROSITE" id="PS50865">
    <property type="entry name" value="ZF_MYND_2"/>
    <property type="match status" value="1"/>
</dbReference>
<dbReference type="InterPro" id="IPR018247">
    <property type="entry name" value="EF_Hand_1_Ca_BS"/>
</dbReference>